<proteinExistence type="predicted"/>
<name>A0ABD3CCH7_9LAMI</name>
<feature type="region of interest" description="Disordered" evidence="1">
    <location>
        <begin position="60"/>
        <end position="118"/>
    </location>
</feature>
<feature type="compositionally biased region" description="Basic residues" evidence="1">
    <location>
        <begin position="83"/>
        <end position="92"/>
    </location>
</feature>
<keyword evidence="4" id="KW-1185">Reference proteome</keyword>
<evidence type="ECO:0000256" key="1">
    <source>
        <dbReference type="SAM" id="MobiDB-lite"/>
    </source>
</evidence>
<dbReference type="EMBL" id="JAVIJP010000047">
    <property type="protein sequence ID" value="KAL3626417.1"/>
    <property type="molecule type" value="Genomic_DNA"/>
</dbReference>
<evidence type="ECO:0000313" key="3">
    <source>
        <dbReference type="EMBL" id="KAL3626417.1"/>
    </source>
</evidence>
<reference evidence="4" key="1">
    <citation type="journal article" date="2024" name="IScience">
        <title>Strigolactones Initiate the Formation of Haustorium-like Structures in Castilleja.</title>
        <authorList>
            <person name="Buerger M."/>
            <person name="Peterson D."/>
            <person name="Chory J."/>
        </authorList>
    </citation>
    <scope>NUCLEOTIDE SEQUENCE [LARGE SCALE GENOMIC DNA]</scope>
</reference>
<evidence type="ECO:0000256" key="2">
    <source>
        <dbReference type="SAM" id="SignalP"/>
    </source>
</evidence>
<comment type="caution">
    <text evidence="3">The sequence shown here is derived from an EMBL/GenBank/DDBJ whole genome shotgun (WGS) entry which is preliminary data.</text>
</comment>
<accession>A0ABD3CCH7</accession>
<dbReference type="AlphaFoldDB" id="A0ABD3CCH7"/>
<evidence type="ECO:0000313" key="4">
    <source>
        <dbReference type="Proteomes" id="UP001632038"/>
    </source>
</evidence>
<feature type="signal peptide" evidence="2">
    <location>
        <begin position="1"/>
        <end position="24"/>
    </location>
</feature>
<organism evidence="3 4">
    <name type="scientific">Castilleja foliolosa</name>
    <dbReference type="NCBI Taxonomy" id="1961234"/>
    <lineage>
        <taxon>Eukaryota</taxon>
        <taxon>Viridiplantae</taxon>
        <taxon>Streptophyta</taxon>
        <taxon>Embryophyta</taxon>
        <taxon>Tracheophyta</taxon>
        <taxon>Spermatophyta</taxon>
        <taxon>Magnoliopsida</taxon>
        <taxon>eudicotyledons</taxon>
        <taxon>Gunneridae</taxon>
        <taxon>Pentapetalae</taxon>
        <taxon>asterids</taxon>
        <taxon>lamiids</taxon>
        <taxon>Lamiales</taxon>
        <taxon>Orobanchaceae</taxon>
        <taxon>Pedicularideae</taxon>
        <taxon>Castillejinae</taxon>
        <taxon>Castilleja</taxon>
    </lineage>
</organism>
<dbReference type="Proteomes" id="UP001632038">
    <property type="component" value="Unassembled WGS sequence"/>
</dbReference>
<protein>
    <submittedName>
        <fullName evidence="3">Uncharacterized protein</fullName>
    </submittedName>
</protein>
<feature type="chain" id="PRO_5044864014" evidence="2">
    <location>
        <begin position="25"/>
        <end position="118"/>
    </location>
</feature>
<keyword evidence="2" id="KW-0732">Signal</keyword>
<sequence length="118" mass="14483">MATQKLKNMSAFFLILLFVAMAIAEPFQNEDHGEKRELDTVMKSDQLSHQLILTSLLKRKSKRPRRTHWWKKRRDSDDETDRPKKRRWYKKRHDSDDETDRPKKRHFWSRSRPTPEDY</sequence>
<gene>
    <name evidence="3" type="ORF">CASFOL_029966</name>
</gene>
<feature type="compositionally biased region" description="Basic residues" evidence="1">
    <location>
        <begin position="60"/>
        <end position="73"/>
    </location>
</feature>